<dbReference type="RefSeq" id="WP_345039959.1">
    <property type="nucleotide sequence ID" value="NZ_BAAAYL010000001.1"/>
</dbReference>
<name>A0ABP6SFM9_9ACTN</name>
<protein>
    <submittedName>
        <fullName evidence="3">DUF3152 domain-containing protein</fullName>
    </submittedName>
</protein>
<feature type="compositionally biased region" description="Basic and acidic residues" evidence="1">
    <location>
        <begin position="45"/>
        <end position="64"/>
    </location>
</feature>
<evidence type="ECO:0000313" key="3">
    <source>
        <dbReference type="EMBL" id="GAA3375236.1"/>
    </source>
</evidence>
<evidence type="ECO:0000313" key="4">
    <source>
        <dbReference type="Proteomes" id="UP001499990"/>
    </source>
</evidence>
<comment type="caution">
    <text evidence="3">The sequence shown here is derived from an EMBL/GenBank/DDBJ whole genome shotgun (WGS) entry which is preliminary data.</text>
</comment>
<gene>
    <name evidence="3" type="ORF">GCM10020367_42250</name>
</gene>
<dbReference type="InterPro" id="IPR024079">
    <property type="entry name" value="MetalloPept_cat_dom_sf"/>
</dbReference>
<accession>A0ABP6SFM9</accession>
<organism evidence="3 4">
    <name type="scientific">Streptomyces sannanensis</name>
    <dbReference type="NCBI Taxonomy" id="285536"/>
    <lineage>
        <taxon>Bacteria</taxon>
        <taxon>Bacillati</taxon>
        <taxon>Actinomycetota</taxon>
        <taxon>Actinomycetes</taxon>
        <taxon>Kitasatosporales</taxon>
        <taxon>Streptomycetaceae</taxon>
        <taxon>Streptomyces</taxon>
    </lineage>
</organism>
<reference evidence="4" key="1">
    <citation type="journal article" date="2019" name="Int. J. Syst. Evol. Microbiol.">
        <title>The Global Catalogue of Microorganisms (GCM) 10K type strain sequencing project: providing services to taxonomists for standard genome sequencing and annotation.</title>
        <authorList>
            <consortium name="The Broad Institute Genomics Platform"/>
            <consortium name="The Broad Institute Genome Sequencing Center for Infectious Disease"/>
            <person name="Wu L."/>
            <person name="Ma J."/>
        </authorList>
    </citation>
    <scope>NUCLEOTIDE SEQUENCE [LARGE SCALE GENOMIC DNA]</scope>
    <source>
        <strain evidence="4">JCM 9651</strain>
    </source>
</reference>
<dbReference type="Gene3D" id="3.40.390.10">
    <property type="entry name" value="Collagenase (Catalytic Domain)"/>
    <property type="match status" value="1"/>
</dbReference>
<feature type="compositionally biased region" description="Low complexity" evidence="1">
    <location>
        <begin position="128"/>
        <end position="151"/>
    </location>
</feature>
<dbReference type="Proteomes" id="UP001499990">
    <property type="component" value="Unassembled WGS sequence"/>
</dbReference>
<feature type="domain" description="DUF3152" evidence="2">
    <location>
        <begin position="247"/>
        <end position="428"/>
    </location>
</feature>
<dbReference type="Pfam" id="PF11350">
    <property type="entry name" value="DUF3152"/>
    <property type="match status" value="1"/>
</dbReference>
<proteinExistence type="predicted"/>
<sequence>MGRHSRPKGPGSKLSAAVPDQNTGKGRRRRADGADTGAVPRVQHQRQEHVPPVRGGHPEQREPDDAAGAQPRRAGVVDGRRAGVWGEPARYGDWHGIPRGARPQPYPEPPTEVRIPSPRREYLEAFEEPGAPAPSEAGALAPSDAAAPGAGENRPPAGKGSAGRTLAGVTAAVVTTVLAVVVVGQVTDADRSDLAGKAAEGVDRQIGNASTSRSDGRPTPLSGETAIVPLTFEQRMARPYPIDPKLRGSGDFEVVPGTDKAPGKGREYYRYRVDIEKGLGLDGALFAQAVQRTLNDDRSWAHHGAMTFERISSGKPDFVITLASPGTTGTWCAKSGLDTTVDNVSCDSASTERVMINAYRWAQGSATYGSARMFAYREMLINHEVGHRLGHDHESCRTPGALAPVMQQQTKSLEIDGIKCRPNPWVYPKG</sequence>
<evidence type="ECO:0000259" key="2">
    <source>
        <dbReference type="Pfam" id="PF11350"/>
    </source>
</evidence>
<feature type="region of interest" description="Disordered" evidence="1">
    <location>
        <begin position="1"/>
        <end position="163"/>
    </location>
</feature>
<dbReference type="InterPro" id="IPR022603">
    <property type="entry name" value="DUF3152"/>
</dbReference>
<dbReference type="SUPFAM" id="SSF55486">
    <property type="entry name" value="Metalloproteases ('zincins'), catalytic domain"/>
    <property type="match status" value="1"/>
</dbReference>
<evidence type="ECO:0000256" key="1">
    <source>
        <dbReference type="SAM" id="MobiDB-lite"/>
    </source>
</evidence>
<keyword evidence="4" id="KW-1185">Reference proteome</keyword>
<feature type="compositionally biased region" description="Low complexity" evidence="1">
    <location>
        <begin position="72"/>
        <end position="86"/>
    </location>
</feature>
<dbReference type="EMBL" id="BAAAYL010000001">
    <property type="protein sequence ID" value="GAA3375236.1"/>
    <property type="molecule type" value="Genomic_DNA"/>
</dbReference>